<feature type="region of interest" description="Disordered" evidence="1">
    <location>
        <begin position="149"/>
        <end position="192"/>
    </location>
</feature>
<feature type="compositionally biased region" description="Basic residues" evidence="1">
    <location>
        <begin position="174"/>
        <end position="185"/>
    </location>
</feature>
<evidence type="ECO:0000313" key="3">
    <source>
        <dbReference type="Proteomes" id="UP000838412"/>
    </source>
</evidence>
<sequence length="192" mass="22201">MFPSLVFGDGPVLQISLAYHELSEIPADFHKHQDSLEILDLSHNKISSLMPLMDFRRLNTLILDSNGLTSHVKFPPLPSLHTLWVNHNNITNLSVFIETVAKFFPNLRFLSMMNNEAAPSYFNGGTVPQYLDYRQYVISRLPKLETLDDRPISKDQREEAERIYGRRQSEDNKAKKKKSSRKKPPHRVENGR</sequence>
<feature type="compositionally biased region" description="Basic and acidic residues" evidence="1">
    <location>
        <begin position="149"/>
        <end position="173"/>
    </location>
</feature>
<name>A0A8J9ZE60_BRALA</name>
<dbReference type="InterPro" id="IPR032675">
    <property type="entry name" value="LRR_dom_sf"/>
</dbReference>
<dbReference type="EMBL" id="OV696704">
    <property type="protein sequence ID" value="CAH1252029.1"/>
    <property type="molecule type" value="Genomic_DNA"/>
</dbReference>
<evidence type="ECO:0000313" key="2">
    <source>
        <dbReference type="EMBL" id="CAH1252029.1"/>
    </source>
</evidence>
<dbReference type="InterPro" id="IPR043313">
    <property type="entry name" value="LRMDA"/>
</dbReference>
<keyword evidence="3" id="KW-1185">Reference proteome</keyword>
<evidence type="ECO:0000256" key="1">
    <source>
        <dbReference type="SAM" id="MobiDB-lite"/>
    </source>
</evidence>
<dbReference type="PROSITE" id="PS51450">
    <property type="entry name" value="LRR"/>
    <property type="match status" value="2"/>
</dbReference>
<dbReference type="SUPFAM" id="SSF52058">
    <property type="entry name" value="L domain-like"/>
    <property type="match status" value="1"/>
</dbReference>
<dbReference type="Pfam" id="PF14580">
    <property type="entry name" value="LRR_9"/>
    <property type="match status" value="1"/>
</dbReference>
<accession>A0A8J9ZE60</accession>
<dbReference type="AlphaFoldDB" id="A0A8J9ZE60"/>
<gene>
    <name evidence="2" type="primary">C10orf11</name>
    <name evidence="2" type="ORF">BLAG_LOCUS12224</name>
</gene>
<reference evidence="2" key="1">
    <citation type="submission" date="2022-01" db="EMBL/GenBank/DDBJ databases">
        <authorList>
            <person name="Braso-Vives M."/>
        </authorList>
    </citation>
    <scope>NUCLEOTIDE SEQUENCE</scope>
</reference>
<proteinExistence type="predicted"/>
<dbReference type="InterPro" id="IPR001611">
    <property type="entry name" value="Leu-rich_rpt"/>
</dbReference>
<dbReference type="PANTHER" id="PTHR46282:SF1">
    <property type="entry name" value="LEUCINE-RICH REPEAT-CONTAINING PROTEIN 72-LIKE"/>
    <property type="match status" value="1"/>
</dbReference>
<dbReference type="Proteomes" id="UP000838412">
    <property type="component" value="Chromosome 19"/>
</dbReference>
<organism evidence="2 3">
    <name type="scientific">Branchiostoma lanceolatum</name>
    <name type="common">Common lancelet</name>
    <name type="synonym">Amphioxus lanceolatum</name>
    <dbReference type="NCBI Taxonomy" id="7740"/>
    <lineage>
        <taxon>Eukaryota</taxon>
        <taxon>Metazoa</taxon>
        <taxon>Chordata</taxon>
        <taxon>Cephalochordata</taxon>
        <taxon>Leptocardii</taxon>
        <taxon>Amphioxiformes</taxon>
        <taxon>Branchiostomatidae</taxon>
        <taxon>Branchiostoma</taxon>
    </lineage>
</organism>
<dbReference type="OrthoDB" id="10251250at2759"/>
<dbReference type="Gene3D" id="3.80.10.10">
    <property type="entry name" value="Ribonuclease Inhibitor"/>
    <property type="match status" value="1"/>
</dbReference>
<protein>
    <submittedName>
        <fullName evidence="2">C10orf11 protein</fullName>
    </submittedName>
</protein>
<dbReference type="PANTHER" id="PTHR46282">
    <property type="entry name" value="LEUCINE-RICH MELANOCYTE DIFFERENTIATION-ASSOCIATED PROTEIN"/>
    <property type="match status" value="1"/>
</dbReference>